<sequence length="372" mass="42286">MSHKLEQLRKEYVEMKAVIDSAETGSTRRLKEEEKRVFGKLDTIYQVLVKKKNEMQDLKAEVELTLAKGDEFEFLEKAAKLREVSTKPVYIPKIDLDHELIKAVYQGAMDLKNDLKRSIKQLQERAEESIGPATVPTPSTPSPNKPTFGAPGQSMDFKTTIPDAPPKANTPQPNLTALKAKVLENFLAKSRAELLEYAVKVIFDYNTAHNKVVLTDNYTTASVAEGLQQYRSHPQRFTYCSQVLGLHCYKKGIHYWEVELQKNNFCGVGICYGSMERQGPESRLGRNANSWCVEWFNNKISAWHNNVEKTLPATKAMRVGVLLNCDHGFVIFFAVTEKVYLMYKYKVDFTEALYPAFWVFSVGTKLSICSSK</sequence>
<evidence type="ECO:0000256" key="13">
    <source>
        <dbReference type="ARBA" id="ARBA00023054"/>
    </source>
</evidence>
<evidence type="ECO:0000256" key="4">
    <source>
        <dbReference type="ARBA" id="ARBA00004906"/>
    </source>
</evidence>
<keyword evidence="11" id="KW-0833">Ubl conjugation pathway</keyword>
<dbReference type="GO" id="GO:0005737">
    <property type="term" value="C:cytoplasm"/>
    <property type="evidence" value="ECO:0007669"/>
    <property type="project" value="UniProtKB-SubCell"/>
</dbReference>
<evidence type="ECO:0000313" key="19">
    <source>
        <dbReference type="Proteomes" id="UP000710432"/>
    </source>
</evidence>
<keyword evidence="12" id="KW-0862">Zinc</keyword>
<proteinExistence type="predicted"/>
<dbReference type="Pfam" id="PF13765">
    <property type="entry name" value="PRY"/>
    <property type="match status" value="1"/>
</dbReference>
<comment type="catalytic activity">
    <reaction evidence="1">
        <text>S-ubiquitinyl-[E2 ubiquitin-conjugating enzyme]-L-cysteine + [acceptor protein]-L-lysine = [E2 ubiquitin-conjugating enzyme]-L-cysteine + N(6)-ubiquitinyl-[acceptor protein]-L-lysine.</text>
        <dbReference type="EC" id="2.3.2.27"/>
    </reaction>
</comment>
<evidence type="ECO:0000256" key="16">
    <source>
        <dbReference type="SAM" id="MobiDB-lite"/>
    </source>
</evidence>
<comment type="pathway">
    <text evidence="4">Protein modification; protein ubiquitination.</text>
</comment>
<keyword evidence="14" id="KW-0539">Nucleus</keyword>
<evidence type="ECO:0000313" key="18">
    <source>
        <dbReference type="EMBL" id="KAH0513421.1"/>
    </source>
</evidence>
<keyword evidence="6" id="KW-0963">Cytoplasm</keyword>
<gene>
    <name evidence="18" type="ORF">LTLLF_140240</name>
</gene>
<dbReference type="SMART" id="SM00449">
    <property type="entry name" value="SPRY"/>
    <property type="match status" value="1"/>
</dbReference>
<keyword evidence="13 15" id="KW-0175">Coiled coil</keyword>
<evidence type="ECO:0000256" key="1">
    <source>
        <dbReference type="ARBA" id="ARBA00000900"/>
    </source>
</evidence>
<dbReference type="Proteomes" id="UP000710432">
    <property type="component" value="Unassembled WGS sequence"/>
</dbReference>
<dbReference type="InterPro" id="IPR001870">
    <property type="entry name" value="B30.2/SPRY"/>
</dbReference>
<evidence type="ECO:0000256" key="8">
    <source>
        <dbReference type="ARBA" id="ARBA00022679"/>
    </source>
</evidence>
<dbReference type="GO" id="GO:0008270">
    <property type="term" value="F:zinc ion binding"/>
    <property type="evidence" value="ECO:0007669"/>
    <property type="project" value="UniProtKB-KW"/>
</dbReference>
<dbReference type="SUPFAM" id="SSF49899">
    <property type="entry name" value="Concanavalin A-like lectins/glucanases"/>
    <property type="match status" value="1"/>
</dbReference>
<comment type="caution">
    <text evidence="18">The sequence shown here is derived from an EMBL/GenBank/DDBJ whole genome shotgun (WGS) entry which is preliminary data.</text>
</comment>
<dbReference type="PANTHER" id="PTHR25465:SF77">
    <property type="entry name" value="E3 UBIQUITIN_ISG15 LIGASE TRIM25"/>
    <property type="match status" value="1"/>
</dbReference>
<keyword evidence="7" id="KW-0597">Phosphoprotein</keyword>
<dbReference type="InterPro" id="IPR003877">
    <property type="entry name" value="SPRY_dom"/>
</dbReference>
<dbReference type="InterPro" id="IPR043136">
    <property type="entry name" value="B30.2/SPRY_sf"/>
</dbReference>
<protein>
    <recommendedName>
        <fullName evidence="5">RING-type E3 ubiquitin transferase</fullName>
        <ecNumber evidence="5">2.3.2.27</ecNumber>
    </recommendedName>
</protein>
<reference evidence="18" key="1">
    <citation type="submission" date="2020-03" db="EMBL/GenBank/DDBJ databases">
        <title>Studies in the Genomics of Life Span.</title>
        <authorList>
            <person name="Glass D."/>
        </authorList>
    </citation>
    <scope>NUCLEOTIDE SEQUENCE</scope>
    <source>
        <strain evidence="18">LTLLF</strain>
        <tissue evidence="18">Muscle</tissue>
    </source>
</reference>
<evidence type="ECO:0000256" key="2">
    <source>
        <dbReference type="ARBA" id="ARBA00004123"/>
    </source>
</evidence>
<name>A0A8J6GM83_MICOH</name>
<dbReference type="CDD" id="cd13736">
    <property type="entry name" value="SPRY_PRY_TRIM25"/>
    <property type="match status" value="1"/>
</dbReference>
<dbReference type="AlphaFoldDB" id="A0A8J6GM83"/>
<comment type="subcellular location">
    <subcellularLocation>
        <location evidence="3">Cytoplasm</location>
    </subcellularLocation>
    <subcellularLocation>
        <location evidence="2">Nucleus</location>
    </subcellularLocation>
</comment>
<dbReference type="InterPro" id="IPR003879">
    <property type="entry name" value="Butyrophylin_SPRY"/>
</dbReference>
<dbReference type="PROSITE" id="PS50188">
    <property type="entry name" value="B302_SPRY"/>
    <property type="match status" value="1"/>
</dbReference>
<dbReference type="InterPro" id="IPR042753">
    <property type="entry name" value="TRIM25_SPRY_PRY"/>
</dbReference>
<evidence type="ECO:0000256" key="6">
    <source>
        <dbReference type="ARBA" id="ARBA00022490"/>
    </source>
</evidence>
<dbReference type="Gene3D" id="2.60.120.920">
    <property type="match status" value="1"/>
</dbReference>
<evidence type="ECO:0000256" key="12">
    <source>
        <dbReference type="ARBA" id="ARBA00022833"/>
    </source>
</evidence>
<dbReference type="Pfam" id="PF00622">
    <property type="entry name" value="SPRY"/>
    <property type="match status" value="1"/>
</dbReference>
<evidence type="ECO:0000256" key="14">
    <source>
        <dbReference type="ARBA" id="ARBA00023242"/>
    </source>
</evidence>
<feature type="domain" description="B30.2/SPRY" evidence="17">
    <location>
        <begin position="181"/>
        <end position="372"/>
    </location>
</feature>
<dbReference type="GO" id="GO:0016874">
    <property type="term" value="F:ligase activity"/>
    <property type="evidence" value="ECO:0007669"/>
    <property type="project" value="UniProtKB-KW"/>
</dbReference>
<organism evidence="18 19">
    <name type="scientific">Microtus ochrogaster</name>
    <name type="common">Prairie vole</name>
    <dbReference type="NCBI Taxonomy" id="79684"/>
    <lineage>
        <taxon>Eukaryota</taxon>
        <taxon>Metazoa</taxon>
        <taxon>Chordata</taxon>
        <taxon>Craniata</taxon>
        <taxon>Vertebrata</taxon>
        <taxon>Euteleostomi</taxon>
        <taxon>Mammalia</taxon>
        <taxon>Eutheria</taxon>
        <taxon>Euarchontoglires</taxon>
        <taxon>Glires</taxon>
        <taxon>Rodentia</taxon>
        <taxon>Myomorpha</taxon>
        <taxon>Muroidea</taxon>
        <taxon>Cricetidae</taxon>
        <taxon>Arvicolinae</taxon>
        <taxon>Microtus</taxon>
    </lineage>
</organism>
<dbReference type="EMBL" id="JAATJU010021532">
    <property type="protein sequence ID" value="KAH0513421.1"/>
    <property type="molecule type" value="Genomic_DNA"/>
</dbReference>
<evidence type="ECO:0000256" key="15">
    <source>
        <dbReference type="SAM" id="Coils"/>
    </source>
</evidence>
<dbReference type="GO" id="GO:0061630">
    <property type="term" value="F:ubiquitin protein ligase activity"/>
    <property type="evidence" value="ECO:0007669"/>
    <property type="project" value="UniProtKB-EC"/>
</dbReference>
<dbReference type="PANTHER" id="PTHR25465">
    <property type="entry name" value="B-BOX DOMAIN CONTAINING"/>
    <property type="match status" value="1"/>
</dbReference>
<keyword evidence="18" id="KW-0436">Ligase</keyword>
<evidence type="ECO:0000256" key="7">
    <source>
        <dbReference type="ARBA" id="ARBA00022553"/>
    </source>
</evidence>
<evidence type="ECO:0000256" key="9">
    <source>
        <dbReference type="ARBA" id="ARBA00022723"/>
    </source>
</evidence>
<evidence type="ECO:0000256" key="11">
    <source>
        <dbReference type="ARBA" id="ARBA00022786"/>
    </source>
</evidence>
<dbReference type="GO" id="GO:0005634">
    <property type="term" value="C:nucleus"/>
    <property type="evidence" value="ECO:0007669"/>
    <property type="project" value="UniProtKB-SubCell"/>
</dbReference>
<evidence type="ECO:0000259" key="17">
    <source>
        <dbReference type="PROSITE" id="PS50188"/>
    </source>
</evidence>
<dbReference type="InterPro" id="IPR013320">
    <property type="entry name" value="ConA-like_dom_sf"/>
</dbReference>
<accession>A0A8J6GM83</accession>
<dbReference type="PRINTS" id="PR01407">
    <property type="entry name" value="BUTYPHLNCDUF"/>
</dbReference>
<feature type="region of interest" description="Disordered" evidence="16">
    <location>
        <begin position="123"/>
        <end position="150"/>
    </location>
</feature>
<evidence type="ECO:0000256" key="10">
    <source>
        <dbReference type="ARBA" id="ARBA00022771"/>
    </source>
</evidence>
<keyword evidence="9" id="KW-0479">Metal-binding</keyword>
<keyword evidence="8" id="KW-0808">Transferase</keyword>
<keyword evidence="10" id="KW-0863">Zinc-finger</keyword>
<evidence type="ECO:0000256" key="5">
    <source>
        <dbReference type="ARBA" id="ARBA00012483"/>
    </source>
</evidence>
<dbReference type="InterPro" id="IPR006574">
    <property type="entry name" value="PRY"/>
</dbReference>
<dbReference type="EC" id="2.3.2.27" evidence="5"/>
<feature type="coiled-coil region" evidence="15">
    <location>
        <begin position="5"/>
        <end position="68"/>
    </location>
</feature>
<dbReference type="SMART" id="SM00589">
    <property type="entry name" value="PRY"/>
    <property type="match status" value="1"/>
</dbReference>
<dbReference type="FunFam" id="2.60.120.920:FF:000045">
    <property type="entry name" value="E3 ubiquitin/ISG15 ligase TRIM25"/>
    <property type="match status" value="1"/>
</dbReference>
<evidence type="ECO:0000256" key="3">
    <source>
        <dbReference type="ARBA" id="ARBA00004496"/>
    </source>
</evidence>
<dbReference type="InterPro" id="IPR051051">
    <property type="entry name" value="E3_ubiq-ligase_TRIM/RNF"/>
</dbReference>